<comment type="caution">
    <text evidence="1">The sequence shown here is derived from an EMBL/GenBank/DDBJ whole genome shotgun (WGS) entry which is preliminary data.</text>
</comment>
<dbReference type="RefSeq" id="WP_142862203.1">
    <property type="nucleotide sequence ID" value="NZ_VJMF01000024.1"/>
</dbReference>
<reference evidence="1 2" key="1">
    <citation type="submission" date="2019-07" db="EMBL/GenBank/DDBJ databases">
        <title>Ln-dependent methylotrophs.</title>
        <authorList>
            <person name="Tani A."/>
        </authorList>
    </citation>
    <scope>NUCLEOTIDE SEQUENCE [LARGE SCALE GENOMIC DNA]</scope>
    <source>
        <strain evidence="1 2">SM89A</strain>
    </source>
</reference>
<protein>
    <submittedName>
        <fullName evidence="1">Uncharacterized protein</fullName>
    </submittedName>
</protein>
<name>A0A549T2A8_METSR</name>
<evidence type="ECO:0000313" key="1">
    <source>
        <dbReference type="EMBL" id="TRL35991.1"/>
    </source>
</evidence>
<proteinExistence type="predicted"/>
<sequence>MDPLTIFEKDDGAGFALLPRCVRLLTAPAEPLAFCEFEVVSGNAAYRAGERFYLTQAKARRAYPAAQLLPATAGDAPRDN</sequence>
<accession>A0A549T2A8</accession>
<dbReference type="Proteomes" id="UP000316781">
    <property type="component" value="Unassembled WGS sequence"/>
</dbReference>
<gene>
    <name evidence="1" type="ORF">FM996_05560</name>
</gene>
<evidence type="ECO:0000313" key="2">
    <source>
        <dbReference type="Proteomes" id="UP000316781"/>
    </source>
</evidence>
<dbReference type="AlphaFoldDB" id="A0A549T2A8"/>
<dbReference type="EMBL" id="VJMF01000024">
    <property type="protein sequence ID" value="TRL35991.1"/>
    <property type="molecule type" value="Genomic_DNA"/>
</dbReference>
<organism evidence="1 2">
    <name type="scientific">Methylosinus sporium</name>
    <dbReference type="NCBI Taxonomy" id="428"/>
    <lineage>
        <taxon>Bacteria</taxon>
        <taxon>Pseudomonadati</taxon>
        <taxon>Pseudomonadota</taxon>
        <taxon>Alphaproteobacteria</taxon>
        <taxon>Hyphomicrobiales</taxon>
        <taxon>Methylocystaceae</taxon>
        <taxon>Methylosinus</taxon>
    </lineage>
</organism>